<dbReference type="SUPFAM" id="SSF54637">
    <property type="entry name" value="Thioesterase/thiol ester dehydrase-isomerase"/>
    <property type="match status" value="1"/>
</dbReference>
<feature type="domain" description="Thioesterase" evidence="2">
    <location>
        <begin position="53"/>
        <end position="128"/>
    </location>
</feature>
<keyword evidence="1" id="KW-0378">Hydrolase</keyword>
<dbReference type="Proteomes" id="UP001199916">
    <property type="component" value="Unassembled WGS sequence"/>
</dbReference>
<gene>
    <name evidence="3" type="ORF">LQV63_02340</name>
</gene>
<dbReference type="InterPro" id="IPR006683">
    <property type="entry name" value="Thioestr_dom"/>
</dbReference>
<dbReference type="NCBIfam" id="TIGR00369">
    <property type="entry name" value="unchar_dom_1"/>
    <property type="match status" value="1"/>
</dbReference>
<dbReference type="PANTHER" id="PTHR42856:SF1">
    <property type="entry name" value="ACYL-COENZYME A THIOESTERASE PAAI"/>
    <property type="match status" value="1"/>
</dbReference>
<organism evidence="3 4">
    <name type="scientific">Paenibacillus profundus</name>
    <dbReference type="NCBI Taxonomy" id="1173085"/>
    <lineage>
        <taxon>Bacteria</taxon>
        <taxon>Bacillati</taxon>
        <taxon>Bacillota</taxon>
        <taxon>Bacilli</taxon>
        <taxon>Bacillales</taxon>
        <taxon>Paenibacillaceae</taxon>
        <taxon>Paenibacillus</taxon>
    </lineage>
</organism>
<keyword evidence="4" id="KW-1185">Reference proteome</keyword>
<evidence type="ECO:0000259" key="2">
    <source>
        <dbReference type="Pfam" id="PF03061"/>
    </source>
</evidence>
<dbReference type="CDD" id="cd03443">
    <property type="entry name" value="PaaI_thioesterase"/>
    <property type="match status" value="1"/>
</dbReference>
<dbReference type="InterPro" id="IPR029069">
    <property type="entry name" value="HotDog_dom_sf"/>
</dbReference>
<dbReference type="Pfam" id="PF03061">
    <property type="entry name" value="4HBT"/>
    <property type="match status" value="1"/>
</dbReference>
<protein>
    <submittedName>
        <fullName evidence="3">PaaI family thioesterase</fullName>
    </submittedName>
</protein>
<dbReference type="RefSeq" id="WP_019425089.1">
    <property type="nucleotide sequence ID" value="NZ_JAJNBZ010000001.1"/>
</dbReference>
<reference evidence="3 4" key="1">
    <citation type="submission" date="2021-11" db="EMBL/GenBank/DDBJ databases">
        <title>Draft genome sequence of Paenibacillus profundus YoMME, a new Gram-positive bacteria with exoelectrogenic properties.</title>
        <authorList>
            <person name="Hubenova Y."/>
            <person name="Hubenova E."/>
            <person name="Manasiev Y."/>
            <person name="Peykov S."/>
            <person name="Mitov M."/>
        </authorList>
    </citation>
    <scope>NUCLEOTIDE SEQUENCE [LARGE SCALE GENOMIC DNA]</scope>
    <source>
        <strain evidence="3 4">YoMME</strain>
    </source>
</reference>
<dbReference type="InterPro" id="IPR003736">
    <property type="entry name" value="PAAI_dom"/>
</dbReference>
<proteinExistence type="predicted"/>
<accession>A0ABS8YCD0</accession>
<dbReference type="Gene3D" id="3.10.129.10">
    <property type="entry name" value="Hotdog Thioesterase"/>
    <property type="match status" value="1"/>
</dbReference>
<evidence type="ECO:0000256" key="1">
    <source>
        <dbReference type="ARBA" id="ARBA00022801"/>
    </source>
</evidence>
<dbReference type="EMBL" id="JAJNBZ010000001">
    <property type="protein sequence ID" value="MCE5168160.1"/>
    <property type="molecule type" value="Genomic_DNA"/>
</dbReference>
<dbReference type="InterPro" id="IPR052723">
    <property type="entry name" value="Acyl-CoA_thioesterase_PaaI"/>
</dbReference>
<sequence>MSKENDDQMKRWSELAEQAQASFWGYLGCELVRVDEHEAVVRLKVEQHHLNMMGIVHGGVLSSLLDNTMGIAAAAVRPHENVVTSNLNVHFVHPLKSGTLEVRAHVVSATKRMLTLYGTVTDEQGRLGTMGTGTFVAKG</sequence>
<name>A0ABS8YCD0_9BACL</name>
<evidence type="ECO:0000313" key="4">
    <source>
        <dbReference type="Proteomes" id="UP001199916"/>
    </source>
</evidence>
<comment type="caution">
    <text evidence="3">The sequence shown here is derived from an EMBL/GenBank/DDBJ whole genome shotgun (WGS) entry which is preliminary data.</text>
</comment>
<dbReference type="PANTHER" id="PTHR42856">
    <property type="entry name" value="ACYL-COENZYME A THIOESTERASE PAAI"/>
    <property type="match status" value="1"/>
</dbReference>
<evidence type="ECO:0000313" key="3">
    <source>
        <dbReference type="EMBL" id="MCE5168160.1"/>
    </source>
</evidence>